<dbReference type="STRING" id="79200.A0A166FXX6"/>
<dbReference type="Pfam" id="PF23156">
    <property type="entry name" value="DUF7054"/>
    <property type="match status" value="1"/>
</dbReference>
<comment type="caution">
    <text evidence="3">The sequence shown here is derived from an EMBL/GenBank/DDBJ whole genome shotgun (WGS) entry which is preliminary data.</text>
</comment>
<dbReference type="PANTHER" id="PTHR33270">
    <property type="entry name" value="BNAC05G50380D PROTEIN"/>
    <property type="match status" value="1"/>
</dbReference>
<dbReference type="EMBL" id="LNRQ01000001">
    <property type="protein sequence ID" value="KZN08315.1"/>
    <property type="molecule type" value="Genomic_DNA"/>
</dbReference>
<dbReference type="AlphaFoldDB" id="A0A166FXX6"/>
<dbReference type="PANTHER" id="PTHR33270:SF24">
    <property type="entry name" value="EXPRESSED PROTEIN"/>
    <property type="match status" value="1"/>
</dbReference>
<evidence type="ECO:0000256" key="1">
    <source>
        <dbReference type="SAM" id="MobiDB-lite"/>
    </source>
</evidence>
<protein>
    <recommendedName>
        <fullName evidence="2">DUF7054 domain-containing protein</fullName>
    </recommendedName>
</protein>
<feature type="region of interest" description="Disordered" evidence="1">
    <location>
        <begin position="17"/>
        <end position="56"/>
    </location>
</feature>
<feature type="domain" description="DUF7054" evidence="2">
    <location>
        <begin position="58"/>
        <end position="156"/>
    </location>
</feature>
<name>A0A166FXX6_DAUCS</name>
<feature type="compositionally biased region" description="Basic and acidic residues" evidence="1">
    <location>
        <begin position="25"/>
        <end position="35"/>
    </location>
</feature>
<proteinExistence type="predicted"/>
<gene>
    <name evidence="3" type="ORF">DCAR_000861</name>
</gene>
<evidence type="ECO:0000313" key="3">
    <source>
        <dbReference type="EMBL" id="KZN08315.1"/>
    </source>
</evidence>
<dbReference type="InterPro" id="IPR040358">
    <property type="entry name" value="At4g22758-like"/>
</dbReference>
<reference evidence="3" key="1">
    <citation type="journal article" date="2016" name="Nat. Genet.">
        <title>A high-quality carrot genome assembly provides new insights into carotenoid accumulation and asterid genome evolution.</title>
        <authorList>
            <person name="Iorizzo M."/>
            <person name="Ellison S."/>
            <person name="Senalik D."/>
            <person name="Zeng P."/>
            <person name="Satapoomin P."/>
            <person name="Huang J."/>
            <person name="Bowman M."/>
            <person name="Iovene M."/>
            <person name="Sanseverino W."/>
            <person name="Cavagnaro P."/>
            <person name="Yildiz M."/>
            <person name="Macko-Podgorni A."/>
            <person name="Moranska E."/>
            <person name="Grzebelus E."/>
            <person name="Grzebelus D."/>
            <person name="Ashrafi H."/>
            <person name="Zheng Z."/>
            <person name="Cheng S."/>
            <person name="Spooner D."/>
            <person name="Van Deynze A."/>
            <person name="Simon P."/>
        </authorList>
    </citation>
    <scope>NUCLEOTIDE SEQUENCE [LARGE SCALE GENOMIC DNA]</scope>
    <source>
        <tissue evidence="3">Leaf</tissue>
    </source>
</reference>
<sequence>MFRKELAASKSLNRSSAAGVLRGESNSESHVRRECGGPVTIPKKLPRQASPPRSTNKKLTKLLINVNIQRSFGPVHIIISIENTVGDLIKAAIEVYLKEKRRPLLTHSDARCYDLHYSQFSLAHMRVHGSRGGCLLSGLKPEEKLTNLESRNFFLCPKPNNINSNTTSAASKTSCSNEANTTVADTHAEDLQFPCTRFMDFLL</sequence>
<evidence type="ECO:0000259" key="2">
    <source>
        <dbReference type="Pfam" id="PF23156"/>
    </source>
</evidence>
<dbReference type="InterPro" id="IPR055482">
    <property type="entry name" value="DUF7054"/>
</dbReference>
<organism evidence="3">
    <name type="scientific">Daucus carota subsp. sativus</name>
    <name type="common">Carrot</name>
    <dbReference type="NCBI Taxonomy" id="79200"/>
    <lineage>
        <taxon>Eukaryota</taxon>
        <taxon>Viridiplantae</taxon>
        <taxon>Streptophyta</taxon>
        <taxon>Embryophyta</taxon>
        <taxon>Tracheophyta</taxon>
        <taxon>Spermatophyta</taxon>
        <taxon>Magnoliopsida</taxon>
        <taxon>eudicotyledons</taxon>
        <taxon>Gunneridae</taxon>
        <taxon>Pentapetalae</taxon>
        <taxon>asterids</taxon>
        <taxon>campanulids</taxon>
        <taxon>Apiales</taxon>
        <taxon>Apiaceae</taxon>
        <taxon>Apioideae</taxon>
        <taxon>Scandiceae</taxon>
        <taxon>Daucinae</taxon>
        <taxon>Daucus</taxon>
        <taxon>Daucus sect. Daucus</taxon>
    </lineage>
</organism>
<accession>A0A166FXX6</accession>
<dbReference type="Gramene" id="KZN08315">
    <property type="protein sequence ID" value="KZN08315"/>
    <property type="gene ID" value="DCAR_000861"/>
</dbReference>